<accession>A0A023D9I4</accession>
<dbReference type="GO" id="GO:0016832">
    <property type="term" value="F:aldehyde-lyase activity"/>
    <property type="evidence" value="ECO:0007669"/>
    <property type="project" value="TreeGrafter"/>
</dbReference>
<reference evidence="4 5" key="2">
    <citation type="journal article" date="2014" name="FEMS Microbiol. Lett.">
        <title>Draft genomic DNA sequence of the facultatively methylotrophic bacterium Acidomonas methanolica type strain MB58.</title>
        <authorList>
            <person name="Higashiura N."/>
            <person name="Hadano H."/>
            <person name="Hirakawa H."/>
            <person name="Matsutani M."/>
            <person name="Takabe S."/>
            <person name="Matsushita K."/>
            <person name="Azuma Y."/>
        </authorList>
    </citation>
    <scope>NUCLEOTIDE SEQUENCE [LARGE SCALE GENOMIC DNA]</scope>
    <source>
        <strain evidence="4 5">MB58</strain>
    </source>
</reference>
<keyword evidence="1" id="KW-0479">Metal-binding</keyword>
<dbReference type="AlphaFoldDB" id="A0A023D9I4"/>
<dbReference type="InterPro" id="IPR050197">
    <property type="entry name" value="Aldolase_class_II_sugar_metab"/>
</dbReference>
<evidence type="ECO:0000313" key="5">
    <source>
        <dbReference type="Proteomes" id="UP000019760"/>
    </source>
</evidence>
<dbReference type="InterPro" id="IPR001303">
    <property type="entry name" value="Aldolase_II/adducin_N"/>
</dbReference>
<feature type="domain" description="Class II aldolase/adducin N-terminal" evidence="3">
    <location>
        <begin position="10"/>
        <end position="189"/>
    </location>
</feature>
<dbReference type="GO" id="GO:0046872">
    <property type="term" value="F:metal ion binding"/>
    <property type="evidence" value="ECO:0007669"/>
    <property type="project" value="UniProtKB-KW"/>
</dbReference>
<keyword evidence="2" id="KW-0456">Lyase</keyword>
<dbReference type="InterPro" id="IPR036409">
    <property type="entry name" value="Aldolase_II/adducin_N_sf"/>
</dbReference>
<dbReference type="Pfam" id="PF00596">
    <property type="entry name" value="Aldolase_II"/>
    <property type="match status" value="1"/>
</dbReference>
<reference evidence="5" key="1">
    <citation type="journal article" date="2014" name="FEMS Microbiol. Lett.">
        <title>Draft Genomic DNA Sequence of the Facultatively Methylotrophic Bacterium Acidomonas methanolica type strain MB58.</title>
        <authorList>
            <person name="Higashiura N."/>
            <person name="Hadano H."/>
            <person name="Hirakawa H."/>
            <person name="Matsutani M."/>
            <person name="Takabe S."/>
            <person name="Matsushita K."/>
            <person name="Azuma Y."/>
        </authorList>
    </citation>
    <scope>NUCLEOTIDE SEQUENCE [LARGE SCALE GENOMIC DNA]</scope>
    <source>
        <strain evidence="5">MB58</strain>
    </source>
</reference>
<dbReference type="EMBL" id="BAND01000124">
    <property type="protein sequence ID" value="GAJ30365.1"/>
    <property type="molecule type" value="Genomic_DNA"/>
</dbReference>
<dbReference type="PANTHER" id="PTHR22789:SF0">
    <property type="entry name" value="3-OXO-TETRONATE 4-PHOSPHATE DECARBOXYLASE-RELATED"/>
    <property type="match status" value="1"/>
</dbReference>
<keyword evidence="5" id="KW-1185">Reference proteome</keyword>
<dbReference type="GO" id="GO:0005829">
    <property type="term" value="C:cytosol"/>
    <property type="evidence" value="ECO:0007669"/>
    <property type="project" value="TreeGrafter"/>
</dbReference>
<protein>
    <submittedName>
        <fullName evidence="4">Aldolase/adducin class II</fullName>
    </submittedName>
</protein>
<name>A0A023D9I4_ACIMT</name>
<evidence type="ECO:0000256" key="1">
    <source>
        <dbReference type="ARBA" id="ARBA00022723"/>
    </source>
</evidence>
<dbReference type="GO" id="GO:0019323">
    <property type="term" value="P:pentose catabolic process"/>
    <property type="evidence" value="ECO:0007669"/>
    <property type="project" value="TreeGrafter"/>
</dbReference>
<dbReference type="SUPFAM" id="SSF53639">
    <property type="entry name" value="AraD/HMP-PK domain-like"/>
    <property type="match status" value="1"/>
</dbReference>
<comment type="caution">
    <text evidence="4">The sequence shown here is derived from an EMBL/GenBank/DDBJ whole genome shotgun (WGS) entry which is preliminary data.</text>
</comment>
<dbReference type="RefSeq" id="WP_081797849.1">
    <property type="nucleotide sequence ID" value="NZ_BAND01000124.1"/>
</dbReference>
<dbReference type="SMART" id="SM01007">
    <property type="entry name" value="Aldolase_II"/>
    <property type="match status" value="1"/>
</dbReference>
<proteinExistence type="predicted"/>
<dbReference type="Proteomes" id="UP000019760">
    <property type="component" value="Unassembled WGS sequence"/>
</dbReference>
<evidence type="ECO:0000313" key="4">
    <source>
        <dbReference type="EMBL" id="GAJ30365.1"/>
    </source>
</evidence>
<gene>
    <name evidence="4" type="ORF">Amme_125_002</name>
</gene>
<dbReference type="Gene3D" id="3.40.225.10">
    <property type="entry name" value="Class II aldolase/adducin N-terminal domain"/>
    <property type="match status" value="1"/>
</dbReference>
<dbReference type="OrthoDB" id="5291399at2"/>
<organism evidence="4 5">
    <name type="scientific">Acidomonas methanolica NBRC 104435</name>
    <dbReference type="NCBI Taxonomy" id="1231351"/>
    <lineage>
        <taxon>Bacteria</taxon>
        <taxon>Pseudomonadati</taxon>
        <taxon>Pseudomonadota</taxon>
        <taxon>Alphaproteobacteria</taxon>
        <taxon>Acetobacterales</taxon>
        <taxon>Acetobacteraceae</taxon>
        <taxon>Acidomonas</taxon>
    </lineage>
</organism>
<evidence type="ECO:0000259" key="3">
    <source>
        <dbReference type="SMART" id="SM01007"/>
    </source>
</evidence>
<sequence length="236" mass="25944">MNETVQAVLEELATGCRVLHAEGHADMTLGHLGWRDPIGRGVWVKRSGIGLGEVIGAADFVLLDFDGNRLAGEGRIHKEWPIHTEILRERPDIDVVGHTHPFHATAFSALDIELEAVTNEAAYLGLPVARFDDTRGLIDTPELGRQLAAALGRQSVALMRNHGVLFVGTRISDAVLTGIFLERACRSQLQILATGKPFVATPLVELASKKAQILDPNLIRTFWDFYKRNTESGMYS</sequence>
<evidence type="ECO:0000256" key="2">
    <source>
        <dbReference type="ARBA" id="ARBA00023239"/>
    </source>
</evidence>
<dbReference type="PANTHER" id="PTHR22789">
    <property type="entry name" value="FUCULOSE PHOSPHATE ALDOLASE"/>
    <property type="match status" value="1"/>
</dbReference>